<feature type="region of interest" description="Disordered" evidence="7">
    <location>
        <begin position="929"/>
        <end position="951"/>
    </location>
</feature>
<comment type="caution">
    <text evidence="10">The sequence shown here is derived from an EMBL/GenBank/DDBJ whole genome shotgun (WGS) entry which is preliminary data.</text>
</comment>
<evidence type="ECO:0000256" key="2">
    <source>
        <dbReference type="ARBA" id="ARBA00022475"/>
    </source>
</evidence>
<evidence type="ECO:0000313" key="10">
    <source>
        <dbReference type="EMBL" id="GGA77310.1"/>
    </source>
</evidence>
<accession>A0A916RZC0</accession>
<feature type="transmembrane region" description="Helical" evidence="8">
    <location>
        <begin position="840"/>
        <end position="860"/>
    </location>
</feature>
<dbReference type="Proteomes" id="UP000613512">
    <property type="component" value="Unassembled WGS sequence"/>
</dbReference>
<dbReference type="PANTHER" id="PTHR30572:SF4">
    <property type="entry name" value="ABC TRANSPORTER PERMEASE YTRF"/>
    <property type="match status" value="1"/>
</dbReference>
<dbReference type="GO" id="GO:0005886">
    <property type="term" value="C:plasma membrane"/>
    <property type="evidence" value="ECO:0007669"/>
    <property type="project" value="UniProtKB-SubCell"/>
</dbReference>
<dbReference type="GO" id="GO:0022857">
    <property type="term" value="F:transmembrane transporter activity"/>
    <property type="evidence" value="ECO:0007669"/>
    <property type="project" value="TreeGrafter"/>
</dbReference>
<evidence type="ECO:0000256" key="1">
    <source>
        <dbReference type="ARBA" id="ARBA00004651"/>
    </source>
</evidence>
<dbReference type="InterPro" id="IPR050250">
    <property type="entry name" value="Macrolide_Exporter_MacB"/>
</dbReference>
<proteinExistence type="inferred from homology"/>
<keyword evidence="4 8" id="KW-1133">Transmembrane helix</keyword>
<dbReference type="PANTHER" id="PTHR30572">
    <property type="entry name" value="MEMBRANE COMPONENT OF TRANSPORTER-RELATED"/>
    <property type="match status" value="1"/>
</dbReference>
<comment type="subcellular location">
    <subcellularLocation>
        <location evidence="1">Cell membrane</location>
        <topology evidence="1">Multi-pass membrane protein</topology>
    </subcellularLocation>
</comment>
<keyword evidence="5 8" id="KW-0472">Membrane</keyword>
<dbReference type="AlphaFoldDB" id="A0A916RZC0"/>
<keyword evidence="3 8" id="KW-0812">Transmembrane</keyword>
<reference evidence="10" key="2">
    <citation type="submission" date="2020-09" db="EMBL/GenBank/DDBJ databases">
        <authorList>
            <person name="Sun Q."/>
            <person name="Zhou Y."/>
        </authorList>
    </citation>
    <scope>NUCLEOTIDE SEQUENCE</scope>
    <source>
        <strain evidence="10">CGMCC 1.12408</strain>
    </source>
</reference>
<dbReference type="Pfam" id="PF02687">
    <property type="entry name" value="FtsX"/>
    <property type="match status" value="2"/>
</dbReference>
<feature type="transmembrane region" description="Helical" evidence="8">
    <location>
        <begin position="650"/>
        <end position="671"/>
    </location>
</feature>
<reference evidence="10" key="1">
    <citation type="journal article" date="2014" name="Int. J. Syst. Evol. Microbiol.">
        <title>Complete genome sequence of Corynebacterium casei LMG S-19264T (=DSM 44701T), isolated from a smear-ripened cheese.</title>
        <authorList>
            <consortium name="US DOE Joint Genome Institute (JGI-PGF)"/>
            <person name="Walter F."/>
            <person name="Albersmeier A."/>
            <person name="Kalinowski J."/>
            <person name="Ruckert C."/>
        </authorList>
    </citation>
    <scope>NUCLEOTIDE SEQUENCE</scope>
    <source>
        <strain evidence="10">CGMCC 1.12408</strain>
    </source>
</reference>
<evidence type="ECO:0000256" key="3">
    <source>
        <dbReference type="ARBA" id="ARBA00022692"/>
    </source>
</evidence>
<keyword evidence="2" id="KW-1003">Cell membrane</keyword>
<organism evidence="10 11">
    <name type="scientific">Ornithinibacillus halotolerans</name>
    <dbReference type="NCBI Taxonomy" id="1274357"/>
    <lineage>
        <taxon>Bacteria</taxon>
        <taxon>Bacillati</taxon>
        <taxon>Bacillota</taxon>
        <taxon>Bacilli</taxon>
        <taxon>Bacillales</taxon>
        <taxon>Bacillaceae</taxon>
        <taxon>Ornithinibacillus</taxon>
    </lineage>
</organism>
<evidence type="ECO:0000256" key="7">
    <source>
        <dbReference type="SAM" id="MobiDB-lite"/>
    </source>
</evidence>
<dbReference type="InterPro" id="IPR003838">
    <property type="entry name" value="ABC3_permease_C"/>
</dbReference>
<gene>
    <name evidence="10" type="ORF">GCM10008025_21170</name>
</gene>
<sequence length="1095" mass="122493">MIRFIWQNWWRRKERFILLIIGAFIVSAGLTYLIGLSETNKGTIVDTLQNRWTASYDIVVRPEGTRSVTENKKLLEPNYLSGLSGGISLEQYETIKAIPGIEVAAPIAMLGYTSYSVNYGQVELSEPGIYRRIMKTTVNNGIGEETEIRNYYFPINVWDLKNKGSEYGVAAPYLDFLVDGQSLLAGIDPEQEAKLVGLDEAIMELGTSRYFVDSDTYYFDEDKGYHEIPIIVNKTAYVDKLEQITFEKLDIEINEENADAVMNKVRENGGEDYLDTLSGEVVDTFSVTGKETFHAFINRMTGVDWETGEVIVLEENEEEKSEVEDPLEITSHVDEDVSGIVFKPSPLEYQEISSPYADRWPYTYQVVPFQNNADTVGVYQNKETFREPKLIAEDYLDLPRMKPNWIGFYEASNLAISMDPTTELPMETYRPASAEYVMDVNGNPINPPKQLKPTGDPYSFLTDPPGMLTTIEAAANILGEKPISAIRIKVAGVADLSDESQAILEQVASEIENRTGLITDITLGSSPQLALSYVPGLNGGEDIGWLQQPWVNIGSSISIFKETKIGFSGVVGSVIAVAIVYVWASGIVNLLARRKEFAVLLSIGWRPRQLSRLLFFESSIIGIFVAVTSWMMLGFVYISSDATISFNRFLWTGLFGFIVYVFGSFIPMLLTRNISPYEAMRTGEISGKSKRIFQTKGINRMAFNHFIGKWKRSFLSVISISLPTALLAVFLYITFRLRGIMYTSLLGEYVALEIGPAHYVAILVSLVIAILTTAEIMWQNVSERREEISLLQAIGWKRWSIRRLILAEGVFSGLFAALIGLSLAFIIMWGLYGAFPAEEIGFILATGLIPVVIGVIGTIFPAERAVRIIPNQGMGGNITNRKAVEKRLKWVVISTSVLLVGTFLMTMIKVAPNIEQANDGNEVEYAFSPTEGEASVKEPKDTDEQNVNADDADDEITLIGVDDYLFQFNSSQTSEDVGWGNQLFYAAKEVESTLVIAESGMKAVAIEFTFEVRDSDYDIQPKRNFTLIHGEESYSPEKVTILEVEGWENEEWLLEREDGKMRAVLEFKVPEDVESYGLVLKNKTLGYGVLIKFGK</sequence>
<dbReference type="EMBL" id="BMEY01000009">
    <property type="protein sequence ID" value="GGA77310.1"/>
    <property type="molecule type" value="Genomic_DNA"/>
</dbReference>
<feature type="transmembrane region" description="Helical" evidence="8">
    <location>
        <begin position="714"/>
        <end position="737"/>
    </location>
</feature>
<feature type="transmembrane region" description="Helical" evidence="8">
    <location>
        <begin position="565"/>
        <end position="592"/>
    </location>
</feature>
<feature type="domain" description="ABC3 transporter permease C-terminal" evidence="9">
    <location>
        <begin position="571"/>
        <end position="676"/>
    </location>
</feature>
<feature type="transmembrane region" description="Helical" evidence="8">
    <location>
        <begin position="890"/>
        <end position="908"/>
    </location>
</feature>
<evidence type="ECO:0000256" key="4">
    <source>
        <dbReference type="ARBA" id="ARBA00022989"/>
    </source>
</evidence>
<feature type="domain" description="ABC3 transporter permease C-terminal" evidence="9">
    <location>
        <begin position="760"/>
        <end position="868"/>
    </location>
</feature>
<evidence type="ECO:0000256" key="6">
    <source>
        <dbReference type="ARBA" id="ARBA00038076"/>
    </source>
</evidence>
<keyword evidence="11" id="KW-1185">Reference proteome</keyword>
<evidence type="ECO:0000313" key="11">
    <source>
        <dbReference type="Proteomes" id="UP000613512"/>
    </source>
</evidence>
<dbReference type="RefSeq" id="WP_188384635.1">
    <property type="nucleotide sequence ID" value="NZ_BMEY01000009.1"/>
</dbReference>
<feature type="compositionally biased region" description="Basic and acidic residues" evidence="7">
    <location>
        <begin position="934"/>
        <end position="943"/>
    </location>
</feature>
<name>A0A916RZC0_9BACI</name>
<feature type="transmembrane region" description="Helical" evidence="8">
    <location>
        <begin position="16"/>
        <end position="35"/>
    </location>
</feature>
<evidence type="ECO:0000256" key="5">
    <source>
        <dbReference type="ARBA" id="ARBA00023136"/>
    </source>
</evidence>
<feature type="transmembrane region" description="Helical" evidence="8">
    <location>
        <begin position="613"/>
        <end position="638"/>
    </location>
</feature>
<comment type="similarity">
    <text evidence="6">Belongs to the ABC-4 integral membrane protein family.</text>
</comment>
<evidence type="ECO:0000259" key="9">
    <source>
        <dbReference type="Pfam" id="PF02687"/>
    </source>
</evidence>
<feature type="transmembrane region" description="Helical" evidence="8">
    <location>
        <begin position="757"/>
        <end position="778"/>
    </location>
</feature>
<feature type="transmembrane region" description="Helical" evidence="8">
    <location>
        <begin position="804"/>
        <end position="828"/>
    </location>
</feature>
<protein>
    <recommendedName>
        <fullName evidence="9">ABC3 transporter permease C-terminal domain-containing protein</fullName>
    </recommendedName>
</protein>
<evidence type="ECO:0000256" key="8">
    <source>
        <dbReference type="SAM" id="Phobius"/>
    </source>
</evidence>